<dbReference type="Pfam" id="PF14552">
    <property type="entry name" value="Tautomerase_2"/>
    <property type="match status" value="1"/>
</dbReference>
<sequence>MPLVRITQQDVRTPEESRQMADIVQDVMLELFAAPPGDRYQILETLPVGSIIAEDTGLGFERSDGVVIIHITQQGRGEEQKKAIYAALSERLAAAGLVREDDLIVSVVENGHEDWSFGRGRAQFLTGEL</sequence>
<dbReference type="GeneID" id="78120802"/>
<gene>
    <name evidence="1" type="ORF">DS079_07170</name>
</gene>
<dbReference type="EMBL" id="QOCI01000004">
    <property type="protein sequence ID" value="RRR19118.1"/>
    <property type="molecule type" value="Genomic_DNA"/>
</dbReference>
<dbReference type="InterPro" id="IPR014347">
    <property type="entry name" value="Tautomerase/MIF_sf"/>
</dbReference>
<dbReference type="PANTHER" id="PTHR38460">
    <property type="entry name" value="TAUTOMERASE YOLI-RELATED"/>
    <property type="match status" value="1"/>
</dbReference>
<dbReference type="Proteomes" id="UP000274327">
    <property type="component" value="Unassembled WGS sequence"/>
</dbReference>
<dbReference type="SUPFAM" id="SSF55331">
    <property type="entry name" value="Tautomerase/MIF"/>
    <property type="match status" value="1"/>
</dbReference>
<evidence type="ECO:0000313" key="1">
    <source>
        <dbReference type="EMBL" id="RRR19118.1"/>
    </source>
</evidence>
<organism evidence="1 2">
    <name type="scientific">Brachybacterium paraconglomeratum</name>
    <dbReference type="NCBI Taxonomy" id="173362"/>
    <lineage>
        <taxon>Bacteria</taxon>
        <taxon>Bacillati</taxon>
        <taxon>Actinomycetota</taxon>
        <taxon>Actinomycetes</taxon>
        <taxon>Micrococcales</taxon>
        <taxon>Dermabacteraceae</taxon>
        <taxon>Brachybacterium</taxon>
    </lineage>
</organism>
<keyword evidence="2" id="KW-1185">Reference proteome</keyword>
<dbReference type="AlphaFoldDB" id="A0A3R8RZ79"/>
<proteinExistence type="predicted"/>
<comment type="caution">
    <text evidence="1">The sequence shown here is derived from an EMBL/GenBank/DDBJ whole genome shotgun (WGS) entry which is preliminary data.</text>
</comment>
<dbReference type="PANTHER" id="PTHR38460:SF1">
    <property type="entry name" value="TAUTOMERASE YOLI-RELATED"/>
    <property type="match status" value="1"/>
</dbReference>
<dbReference type="InterPro" id="IPR037479">
    <property type="entry name" value="Tauto_MSAD"/>
</dbReference>
<reference evidence="1 2" key="1">
    <citation type="submission" date="2018-07" db="EMBL/GenBank/DDBJ databases">
        <title>Brachybacteriurn paraconglorneratum KCTC 9916.</title>
        <authorList>
            <person name="Li Y."/>
        </authorList>
    </citation>
    <scope>NUCLEOTIDE SEQUENCE [LARGE SCALE GENOMIC DNA]</scope>
    <source>
        <strain evidence="1 2">KCTC 9916</strain>
    </source>
</reference>
<dbReference type="Gene3D" id="3.30.429.10">
    <property type="entry name" value="Macrophage Migration Inhibitory Factor"/>
    <property type="match status" value="1"/>
</dbReference>
<dbReference type="RefSeq" id="WP_126986115.1">
    <property type="nucleotide sequence ID" value="NZ_ML133853.1"/>
</dbReference>
<protein>
    <submittedName>
        <fullName evidence="1">Tautomerase family protein</fullName>
    </submittedName>
</protein>
<accession>A0A3R8RZ79</accession>
<evidence type="ECO:0000313" key="2">
    <source>
        <dbReference type="Proteomes" id="UP000274327"/>
    </source>
</evidence>
<name>A0A3R8RZ79_9MICO</name>